<evidence type="ECO:0000259" key="3">
    <source>
        <dbReference type="PROSITE" id="PS50158"/>
    </source>
</evidence>
<dbReference type="PANTHER" id="PTHR47481">
    <property type="match status" value="1"/>
</dbReference>
<evidence type="ECO:0000256" key="2">
    <source>
        <dbReference type="SAM" id="MobiDB-lite"/>
    </source>
</evidence>
<keyword evidence="1" id="KW-0863">Zinc-finger</keyword>
<keyword evidence="5" id="KW-1185">Reference proteome</keyword>
<evidence type="ECO:0000313" key="5">
    <source>
        <dbReference type="Proteomes" id="UP001497516"/>
    </source>
</evidence>
<dbReference type="SUPFAM" id="SSF57756">
    <property type="entry name" value="Retrovirus zinc finger-like domains"/>
    <property type="match status" value="1"/>
</dbReference>
<protein>
    <recommendedName>
        <fullName evidence="3">CCHC-type domain-containing protein</fullName>
    </recommendedName>
</protein>
<reference evidence="4 5" key="1">
    <citation type="submission" date="2024-04" db="EMBL/GenBank/DDBJ databases">
        <authorList>
            <person name="Fracassetti M."/>
        </authorList>
    </citation>
    <scope>NUCLEOTIDE SEQUENCE [LARGE SCALE GENOMIC DNA]</scope>
</reference>
<dbReference type="PANTHER" id="PTHR47481:SF43">
    <property type="entry name" value="RETROTRANSPOSON COPIA-LIKE N-TERMINAL DOMAIN-CONTAINING PROTEIN"/>
    <property type="match status" value="1"/>
</dbReference>
<proteinExistence type="predicted"/>
<feature type="domain" description="CCHC-type" evidence="3">
    <location>
        <begin position="306"/>
        <end position="319"/>
    </location>
</feature>
<feature type="region of interest" description="Disordered" evidence="2">
    <location>
        <begin position="220"/>
        <end position="257"/>
    </location>
</feature>
<dbReference type="Proteomes" id="UP001497516">
    <property type="component" value="Chromosome 3"/>
</dbReference>
<keyword evidence="1" id="KW-0862">Zinc</keyword>
<dbReference type="Pfam" id="PF14223">
    <property type="entry name" value="Retrotran_gag_2"/>
    <property type="match status" value="1"/>
</dbReference>
<organism evidence="4 5">
    <name type="scientific">Linum trigynum</name>
    <dbReference type="NCBI Taxonomy" id="586398"/>
    <lineage>
        <taxon>Eukaryota</taxon>
        <taxon>Viridiplantae</taxon>
        <taxon>Streptophyta</taxon>
        <taxon>Embryophyta</taxon>
        <taxon>Tracheophyta</taxon>
        <taxon>Spermatophyta</taxon>
        <taxon>Magnoliopsida</taxon>
        <taxon>eudicotyledons</taxon>
        <taxon>Gunneridae</taxon>
        <taxon>Pentapetalae</taxon>
        <taxon>rosids</taxon>
        <taxon>fabids</taxon>
        <taxon>Malpighiales</taxon>
        <taxon>Linaceae</taxon>
        <taxon>Linum</taxon>
    </lineage>
</organism>
<dbReference type="GO" id="GO:0003676">
    <property type="term" value="F:nucleic acid binding"/>
    <property type="evidence" value="ECO:0007669"/>
    <property type="project" value="InterPro"/>
</dbReference>
<keyword evidence="1" id="KW-0479">Metal-binding</keyword>
<accession>A0AAV2DW84</accession>
<name>A0AAV2DW84_9ROSI</name>
<evidence type="ECO:0000256" key="1">
    <source>
        <dbReference type="PROSITE-ProRule" id="PRU00047"/>
    </source>
</evidence>
<dbReference type="GO" id="GO:0008270">
    <property type="term" value="F:zinc ion binding"/>
    <property type="evidence" value="ECO:0007669"/>
    <property type="project" value="UniProtKB-KW"/>
</dbReference>
<feature type="compositionally biased region" description="Polar residues" evidence="2">
    <location>
        <begin position="242"/>
        <end position="257"/>
    </location>
</feature>
<dbReference type="PROSITE" id="PS50158">
    <property type="entry name" value="ZF_CCHC"/>
    <property type="match status" value="1"/>
</dbReference>
<evidence type="ECO:0000313" key="4">
    <source>
        <dbReference type="EMBL" id="CAL1377898.1"/>
    </source>
</evidence>
<dbReference type="AlphaFoldDB" id="A0AAV2DW84"/>
<gene>
    <name evidence="4" type="ORF">LTRI10_LOCUS19516</name>
</gene>
<sequence length="390" mass="42601">MSDSPSNGDGSVVLPLTGDDNHVVSLNPASQLPTKLNKNNFPQWRAQLLTLLRGLDLLSFVDGTKTSPAEDAPGRNRWYRQDQLILHAILSSVSDVVSPYISASITARQAYSVLERMYAGNSRSRIIGLKTRLVQERQGNRSVSAFLQEMRTICTELALVQAPVADEDLVLNILRGLNSEFGPLAAALRARENPIDVEDLHDRLVEFETDLAANRHSPTTAFSIHRGSGGVRGAARGRGFSPSKQPSHQRQFQHPQQTLHRQFYQGQSPSSLQSIQHHQQPSRGNIIDFTSHQQSAGRGGRVRIFCQFCDKPGHTAKECYSLHGRPPAQAYHTSAAPSSPGWLMDSAATNHITPDLGNLSLYTDYNGPDEVLVGDGTGPVHGGATTPRPD</sequence>
<dbReference type="EMBL" id="OZ034816">
    <property type="protein sequence ID" value="CAL1377898.1"/>
    <property type="molecule type" value="Genomic_DNA"/>
</dbReference>
<dbReference type="InterPro" id="IPR001878">
    <property type="entry name" value="Znf_CCHC"/>
</dbReference>
<dbReference type="InterPro" id="IPR036875">
    <property type="entry name" value="Znf_CCHC_sf"/>
</dbReference>